<name>A0A7S6VFS7_LEUME</name>
<accession>A0A7S6VFS7</accession>
<organism evidence="2">
    <name type="scientific">Leuconostoc mesenteroides</name>
    <dbReference type="NCBI Taxonomy" id="1245"/>
    <lineage>
        <taxon>Bacteria</taxon>
        <taxon>Bacillati</taxon>
        <taxon>Bacillota</taxon>
        <taxon>Bacilli</taxon>
        <taxon>Lactobacillales</taxon>
        <taxon>Lactobacillaceae</taxon>
        <taxon>Leuconostoc</taxon>
    </lineage>
</organism>
<feature type="transmembrane region" description="Helical" evidence="1">
    <location>
        <begin position="182"/>
        <end position="209"/>
    </location>
</feature>
<feature type="transmembrane region" description="Helical" evidence="1">
    <location>
        <begin position="275"/>
        <end position="292"/>
    </location>
</feature>
<dbReference type="AlphaFoldDB" id="A0A7S6VFS7"/>
<feature type="transmembrane region" description="Helical" evidence="1">
    <location>
        <begin position="355"/>
        <end position="375"/>
    </location>
</feature>
<evidence type="ECO:0000313" key="2">
    <source>
        <dbReference type="EMBL" id="QOW37935.1"/>
    </source>
</evidence>
<dbReference type="EMBL" id="MT799690">
    <property type="protein sequence ID" value="QOW37935.1"/>
    <property type="molecule type" value="Genomic_DNA"/>
</dbReference>
<feature type="transmembrane region" description="Helical" evidence="1">
    <location>
        <begin position="34"/>
        <end position="53"/>
    </location>
</feature>
<keyword evidence="1" id="KW-0472">Membrane</keyword>
<feature type="transmembrane region" description="Helical" evidence="1">
    <location>
        <begin position="108"/>
        <end position="128"/>
    </location>
</feature>
<feature type="transmembrane region" description="Helical" evidence="1">
    <location>
        <begin position="221"/>
        <end position="243"/>
    </location>
</feature>
<protein>
    <submittedName>
        <fullName evidence="2">Wzy</fullName>
    </submittedName>
</protein>
<keyword evidence="1" id="KW-1133">Transmembrane helix</keyword>
<feature type="transmembrane region" description="Helical" evidence="1">
    <location>
        <begin position="6"/>
        <end position="27"/>
    </location>
</feature>
<reference evidence="2" key="1">
    <citation type="journal article" date="2020" name="FEMS Microbiol. Lett.">
        <title>Screening for texturing Leuconostoc and genomics behind polysaccharide production.</title>
        <authorList>
            <person name="Poulsen V.K."/>
            <person name="Koza A."/>
            <person name="Al-Nakeeb K."/>
            <person name="Oeregaard G."/>
        </authorList>
    </citation>
    <scope>NUCLEOTIDE SEQUENCE</scope>
    <source>
        <strain evidence="2">Ln4</strain>
    </source>
</reference>
<proteinExistence type="predicted"/>
<evidence type="ECO:0000256" key="1">
    <source>
        <dbReference type="SAM" id="Phobius"/>
    </source>
</evidence>
<sequence length="396" mass="46252">MILMSIFVIPLLFIFPIIGFFSLFFDLIYQKKGYVFILLMAIVLFFWVGLNYVPDTDSDLVRYFDIVQLDSGYTLNYFYNNLISSGNAINIVQESLFFFVSRFNNLQLLPAITTSLVFFSGFFVFLNAKKMTNSSSIFKILALCTFLSLMRIDIAAGNVRNISAVSLITIGIISYDMLGKSYFIQLLFFILGLSMHIGALPIVVIKLVIDLLYSLYKSKWLIFWGLMVLSAVSFILFIKLGIFDTAIGKFNEYSTGDVATSAWFQILQNSIKFKIYKYLIVLYLFFTIFLSWQQYFKFKSLRKINLFYIITSILTLIFALVQPGSTFLRYFYLQVLLSSLIIMNHYDRVKNKDVFILINIFFIAVFLYYQIYYIGINIDESKFFKDTFLYPIWFEE</sequence>
<feature type="transmembrane region" description="Helical" evidence="1">
    <location>
        <begin position="140"/>
        <end position="162"/>
    </location>
</feature>
<keyword evidence="1" id="KW-0812">Transmembrane</keyword>